<feature type="domain" description="Ig-like" evidence="3">
    <location>
        <begin position="136"/>
        <end position="220"/>
    </location>
</feature>
<dbReference type="InterPro" id="IPR013783">
    <property type="entry name" value="Ig-like_fold"/>
</dbReference>
<feature type="transmembrane region" description="Helical" evidence="1">
    <location>
        <begin position="315"/>
        <end position="337"/>
    </location>
</feature>
<evidence type="ECO:0000313" key="5">
    <source>
        <dbReference type="Proteomes" id="UP000694569"/>
    </source>
</evidence>
<dbReference type="SUPFAM" id="SSF48726">
    <property type="entry name" value="Immunoglobulin"/>
    <property type="match status" value="2"/>
</dbReference>
<dbReference type="Proteomes" id="UP000694569">
    <property type="component" value="Unplaced"/>
</dbReference>
<dbReference type="SMART" id="SM00409">
    <property type="entry name" value="IG"/>
    <property type="match status" value="3"/>
</dbReference>
<evidence type="ECO:0000313" key="4">
    <source>
        <dbReference type="Ensembl" id="ENSLLEP00000039746.1"/>
    </source>
</evidence>
<dbReference type="InterPro" id="IPR036179">
    <property type="entry name" value="Ig-like_dom_sf"/>
</dbReference>
<dbReference type="PANTHER" id="PTHR46484">
    <property type="entry name" value="SI:CH211-171H4.5-RELATED"/>
    <property type="match status" value="1"/>
</dbReference>
<dbReference type="PANTHER" id="PTHR46484:SF1">
    <property type="entry name" value="SCHWANN CELL MYELIN PROTEIN-RELATED"/>
    <property type="match status" value="1"/>
</dbReference>
<dbReference type="Ensembl" id="ENSLLET00000041348.1">
    <property type="protein sequence ID" value="ENSLLEP00000039746.1"/>
    <property type="gene ID" value="ENSLLEG00000025288.1"/>
</dbReference>
<reference evidence="4" key="1">
    <citation type="submission" date="2025-08" db="UniProtKB">
        <authorList>
            <consortium name="Ensembl"/>
        </authorList>
    </citation>
    <scope>IDENTIFICATION</scope>
</reference>
<evidence type="ECO:0000256" key="1">
    <source>
        <dbReference type="SAM" id="Phobius"/>
    </source>
</evidence>
<keyword evidence="2" id="KW-0732">Signal</keyword>
<organism evidence="4 5">
    <name type="scientific">Leptobrachium leishanense</name>
    <name type="common">Leishan spiny toad</name>
    <dbReference type="NCBI Taxonomy" id="445787"/>
    <lineage>
        <taxon>Eukaryota</taxon>
        <taxon>Metazoa</taxon>
        <taxon>Chordata</taxon>
        <taxon>Craniata</taxon>
        <taxon>Vertebrata</taxon>
        <taxon>Euteleostomi</taxon>
        <taxon>Amphibia</taxon>
        <taxon>Batrachia</taxon>
        <taxon>Anura</taxon>
        <taxon>Pelobatoidea</taxon>
        <taxon>Megophryidae</taxon>
        <taxon>Leptobrachium</taxon>
    </lineage>
</organism>
<feature type="domain" description="Ig-like" evidence="3">
    <location>
        <begin position="243"/>
        <end position="305"/>
    </location>
</feature>
<dbReference type="OrthoDB" id="10039395at2759"/>
<dbReference type="Pfam" id="PF13895">
    <property type="entry name" value="Ig_2"/>
    <property type="match status" value="1"/>
</dbReference>
<dbReference type="PROSITE" id="PS50835">
    <property type="entry name" value="IG_LIKE"/>
    <property type="match status" value="2"/>
</dbReference>
<dbReference type="InterPro" id="IPR003598">
    <property type="entry name" value="Ig_sub2"/>
</dbReference>
<evidence type="ECO:0000256" key="2">
    <source>
        <dbReference type="SAM" id="SignalP"/>
    </source>
</evidence>
<dbReference type="Gene3D" id="2.60.40.10">
    <property type="entry name" value="Immunoglobulins"/>
    <property type="match status" value="3"/>
</dbReference>
<dbReference type="Pfam" id="PF07686">
    <property type="entry name" value="V-set"/>
    <property type="match status" value="1"/>
</dbReference>
<reference evidence="4" key="2">
    <citation type="submission" date="2025-09" db="UniProtKB">
        <authorList>
            <consortium name="Ensembl"/>
        </authorList>
    </citation>
    <scope>IDENTIFICATION</scope>
</reference>
<sequence length="456" mass="51545">MTVSKKIFILIFLQGFHCVSLGQTWTFPESMEALLGSCVVIPCTVTKAITSTSHGVVWFVYHRSQYIQIFNSRETSGIRAENKQRTSLASAEPDSCSLRINNVRREDADSYYPGIDEKTNSYYNEGTIKLNIRVSPRDVRVNFNENDEIKEGDDVTLTCSSVSNPSPTSYEWYRGKERIKVPDESKQSIKVWNVNFQNEIYSCSAENQIGKTESPQREIQVQHVAKNVEVVLRSRNGNTEAKCDFSSSRPPVTSYSWFKDNIPMINQTEQTITMANKEFSSGEYHCIAHNGVGSSSSSVKTHSIIEAEEEYDLPLILGSMAGVIMLLLFMLVLYIYIRQRRVKQGTEGHGAVPFKFPVSHTTNADNNAACDHFYDNVNPTSDTTRLNSSGEAAEQRTGDDNHVVYTNYAMTKDSDQDEIEYAVINHTKHKPKTQHRVTFNISHTEDTEYATVKTLK</sequence>
<keyword evidence="1" id="KW-0812">Transmembrane</keyword>
<protein>
    <recommendedName>
        <fullName evidence="3">Ig-like domain-containing protein</fullName>
    </recommendedName>
</protein>
<feature type="chain" id="PRO_5034977983" description="Ig-like domain-containing protein" evidence="2">
    <location>
        <begin position="22"/>
        <end position="456"/>
    </location>
</feature>
<dbReference type="InterPro" id="IPR007110">
    <property type="entry name" value="Ig-like_dom"/>
</dbReference>
<dbReference type="InterPro" id="IPR003599">
    <property type="entry name" value="Ig_sub"/>
</dbReference>
<feature type="signal peptide" evidence="2">
    <location>
        <begin position="1"/>
        <end position="21"/>
    </location>
</feature>
<keyword evidence="5" id="KW-1185">Reference proteome</keyword>
<dbReference type="SMART" id="SM00408">
    <property type="entry name" value="IGc2"/>
    <property type="match status" value="2"/>
</dbReference>
<keyword evidence="1" id="KW-1133">Transmembrane helix</keyword>
<proteinExistence type="predicted"/>
<keyword evidence="1" id="KW-0472">Membrane</keyword>
<dbReference type="AlphaFoldDB" id="A0A8C5QKZ3"/>
<evidence type="ECO:0000259" key="3">
    <source>
        <dbReference type="PROSITE" id="PS50835"/>
    </source>
</evidence>
<accession>A0A8C5QKZ3</accession>
<dbReference type="InterPro" id="IPR013106">
    <property type="entry name" value="Ig_V-set"/>
</dbReference>
<name>A0A8C5QKZ3_9ANUR</name>